<dbReference type="Proteomes" id="UP000286415">
    <property type="component" value="Unassembled WGS sequence"/>
</dbReference>
<keyword evidence="2" id="KW-1185">Reference proteome</keyword>
<accession>A0A8T1MSD5</accession>
<reference evidence="1 2" key="2">
    <citation type="journal article" date="2021" name="Genomics">
        <title>High-quality reference genome for Clonorchis sinensis.</title>
        <authorList>
            <person name="Young N.D."/>
            <person name="Stroehlein A.J."/>
            <person name="Kinkar L."/>
            <person name="Wang T."/>
            <person name="Sohn W.M."/>
            <person name="Chang B.C.H."/>
            <person name="Kaur P."/>
            <person name="Weisz D."/>
            <person name="Dudchenko O."/>
            <person name="Aiden E.L."/>
            <person name="Korhonen P.K."/>
            <person name="Gasser R.B."/>
        </authorList>
    </citation>
    <scope>NUCLEOTIDE SEQUENCE [LARGE SCALE GENOMIC DNA]</scope>
    <source>
        <strain evidence="1">Cs-k2</strain>
    </source>
</reference>
<comment type="caution">
    <text evidence="1">The sequence shown here is derived from an EMBL/GenBank/DDBJ whole genome shotgun (WGS) entry which is preliminary data.</text>
</comment>
<dbReference type="AlphaFoldDB" id="A0A8T1MSD5"/>
<gene>
    <name evidence="1" type="ORF">CSKR_201636</name>
</gene>
<proteinExistence type="predicted"/>
<organism evidence="1 2">
    <name type="scientific">Clonorchis sinensis</name>
    <name type="common">Chinese liver fluke</name>
    <dbReference type="NCBI Taxonomy" id="79923"/>
    <lineage>
        <taxon>Eukaryota</taxon>
        <taxon>Metazoa</taxon>
        <taxon>Spiralia</taxon>
        <taxon>Lophotrochozoa</taxon>
        <taxon>Platyhelminthes</taxon>
        <taxon>Trematoda</taxon>
        <taxon>Digenea</taxon>
        <taxon>Opisthorchiida</taxon>
        <taxon>Opisthorchiata</taxon>
        <taxon>Opisthorchiidae</taxon>
        <taxon>Clonorchis</taxon>
    </lineage>
</organism>
<protein>
    <submittedName>
        <fullName evidence="1">Uncharacterized protein</fullName>
    </submittedName>
</protein>
<sequence>MCNRSLLFYLACFDFISCSLFRSTSFQCIRDLVVRQSPIYALLTSCIVPLGSRFFGALSLMDNAQYFLEVIVRFFLCRLTIKCIHSTFLCERYPEFGYRSPQVNTMTIGE</sequence>
<reference evidence="1 2" key="1">
    <citation type="journal article" date="2018" name="Biotechnol. Adv.">
        <title>Improved genomic resources and new bioinformatic workflow for the carcinogenic parasite Clonorchis sinensis: Biotechnological implications.</title>
        <authorList>
            <person name="Wang D."/>
            <person name="Korhonen P.K."/>
            <person name="Gasser R.B."/>
            <person name="Young N.D."/>
        </authorList>
    </citation>
    <scope>NUCLEOTIDE SEQUENCE [LARGE SCALE GENOMIC DNA]</scope>
    <source>
        <strain evidence="1">Cs-k2</strain>
    </source>
</reference>
<name>A0A8T1MSD5_CLOSI</name>
<evidence type="ECO:0000313" key="1">
    <source>
        <dbReference type="EMBL" id="KAG5452284.1"/>
    </source>
</evidence>
<evidence type="ECO:0000313" key="2">
    <source>
        <dbReference type="Proteomes" id="UP000286415"/>
    </source>
</evidence>
<dbReference type="EMBL" id="NIRI02000042">
    <property type="protein sequence ID" value="KAG5452284.1"/>
    <property type="molecule type" value="Genomic_DNA"/>
</dbReference>